<organism evidence="3 4">
    <name type="scientific">Psilocybe cf. subviscida</name>
    <dbReference type="NCBI Taxonomy" id="2480587"/>
    <lineage>
        <taxon>Eukaryota</taxon>
        <taxon>Fungi</taxon>
        <taxon>Dikarya</taxon>
        <taxon>Basidiomycota</taxon>
        <taxon>Agaricomycotina</taxon>
        <taxon>Agaricomycetes</taxon>
        <taxon>Agaricomycetidae</taxon>
        <taxon>Agaricales</taxon>
        <taxon>Agaricineae</taxon>
        <taxon>Strophariaceae</taxon>
        <taxon>Psilocybe</taxon>
    </lineage>
</organism>
<feature type="transmembrane region" description="Helical" evidence="2">
    <location>
        <begin position="136"/>
        <end position="156"/>
    </location>
</feature>
<evidence type="ECO:0000256" key="1">
    <source>
        <dbReference type="SAM" id="MobiDB-lite"/>
    </source>
</evidence>
<gene>
    <name evidence="3" type="ORF">D9619_012803</name>
</gene>
<feature type="transmembrane region" description="Helical" evidence="2">
    <location>
        <begin position="176"/>
        <end position="199"/>
    </location>
</feature>
<evidence type="ECO:0000313" key="4">
    <source>
        <dbReference type="Proteomes" id="UP000567179"/>
    </source>
</evidence>
<dbReference type="Proteomes" id="UP000567179">
    <property type="component" value="Unassembled WGS sequence"/>
</dbReference>
<evidence type="ECO:0000256" key="2">
    <source>
        <dbReference type="SAM" id="Phobius"/>
    </source>
</evidence>
<feature type="transmembrane region" description="Helical" evidence="2">
    <location>
        <begin position="58"/>
        <end position="80"/>
    </location>
</feature>
<dbReference type="AlphaFoldDB" id="A0A8H5AQ99"/>
<accession>A0A8H5AQ99</accession>
<evidence type="ECO:0000313" key="3">
    <source>
        <dbReference type="EMBL" id="KAF5309137.1"/>
    </source>
</evidence>
<feature type="region of interest" description="Disordered" evidence="1">
    <location>
        <begin position="225"/>
        <end position="273"/>
    </location>
</feature>
<keyword evidence="2" id="KW-0812">Transmembrane</keyword>
<comment type="caution">
    <text evidence="3">The sequence shown here is derived from an EMBL/GenBank/DDBJ whole genome shotgun (WGS) entry which is preliminary data.</text>
</comment>
<dbReference type="EMBL" id="JAACJJ010000060">
    <property type="protein sequence ID" value="KAF5309137.1"/>
    <property type="molecule type" value="Genomic_DNA"/>
</dbReference>
<keyword evidence="4" id="KW-1185">Reference proteome</keyword>
<name>A0A8H5AQ99_9AGAR</name>
<protein>
    <submittedName>
        <fullName evidence="3">Uncharacterized protein</fullName>
    </submittedName>
</protein>
<proteinExistence type="predicted"/>
<keyword evidence="2" id="KW-1133">Transmembrane helix</keyword>
<feature type="transmembrane region" description="Helical" evidence="2">
    <location>
        <begin position="100"/>
        <end position="124"/>
    </location>
</feature>
<feature type="compositionally biased region" description="Basic and acidic residues" evidence="1">
    <location>
        <begin position="250"/>
        <end position="260"/>
    </location>
</feature>
<reference evidence="3 4" key="1">
    <citation type="journal article" date="2020" name="ISME J.">
        <title>Uncovering the hidden diversity of litter-decomposition mechanisms in mushroom-forming fungi.</title>
        <authorList>
            <person name="Floudas D."/>
            <person name="Bentzer J."/>
            <person name="Ahren D."/>
            <person name="Johansson T."/>
            <person name="Persson P."/>
            <person name="Tunlid A."/>
        </authorList>
    </citation>
    <scope>NUCLEOTIDE SEQUENCE [LARGE SCALE GENOMIC DNA]</scope>
    <source>
        <strain evidence="3 4">CBS 101986</strain>
    </source>
</reference>
<sequence length="273" mass="29465">MSETLAIEEAIYSSAILCVCGNMSSNTPTMQHNDANLNPYARVLDAAMQRHSGHARKVVFVKGIFDILLAISVMFFPTFAYNGPVGSTAAKLTGLRNPDWAAEADSAFAIASLIMGAGVAAFTACQSESNCAYRTIAAFNGAFALTGLMTCFFSPHHYGSTFLLLASLQDVFWYTAIVRAGGFGFADCLGVSTRGLYVIEERLSRNAMKAARGVKEELHVIEEHGRETFGGATERTATPSRGMPRRKPKDRLPQHKKGLEQSDLGPPIPSSMN</sequence>
<keyword evidence="2" id="KW-0472">Membrane</keyword>
<dbReference type="OrthoDB" id="2881112at2759"/>